<protein>
    <submittedName>
        <fullName evidence="1">Uncharacterized protein</fullName>
    </submittedName>
</protein>
<accession>A0ACC1SMU7</accession>
<organism evidence="1 2">
    <name type="scientific">Fusarium decemcellulare</name>
    <dbReference type="NCBI Taxonomy" id="57161"/>
    <lineage>
        <taxon>Eukaryota</taxon>
        <taxon>Fungi</taxon>
        <taxon>Dikarya</taxon>
        <taxon>Ascomycota</taxon>
        <taxon>Pezizomycotina</taxon>
        <taxon>Sordariomycetes</taxon>
        <taxon>Hypocreomycetidae</taxon>
        <taxon>Hypocreales</taxon>
        <taxon>Nectriaceae</taxon>
        <taxon>Fusarium</taxon>
        <taxon>Fusarium decemcellulare species complex</taxon>
    </lineage>
</organism>
<name>A0ACC1SMU7_9HYPO</name>
<proteinExistence type="predicted"/>
<dbReference type="EMBL" id="JANRMS010000264">
    <property type="protein sequence ID" value="KAJ3543027.1"/>
    <property type="molecule type" value="Genomic_DNA"/>
</dbReference>
<comment type="caution">
    <text evidence="1">The sequence shown here is derived from an EMBL/GenBank/DDBJ whole genome shotgun (WGS) entry which is preliminary data.</text>
</comment>
<gene>
    <name evidence="1" type="ORF">NM208_g3795</name>
</gene>
<sequence>MRLFSYVSACLVIWALVAYASKSHGKKPNIVFLLSDDQDLRLGSMDYMETLKKEMVAKGASFVNHHTTTAQCCPSRVSLLRGQAAHNTNVTNVFAPGGNYEKFYLSGQVNDYLPHWIRRAGYRAEYLGKFLNGVNILNWSSPPKGWDHIEYFMEPYQTTPNRVVMSENGKTPVAFLGYHQTDVIRAKALSRLEHLTNQEKPFFLFISPTAPHVDDETGITVPCTRHSHLFPDVKAPRTPSFNPTDEIQKNKVSWVRQLMRMNAGNETWSDLEFRRRAQALVGIDEVLSDILKLLEEKGELNNTYVIYTSDNGYHLGQHRMAVGKATPYAEDTNLPFVVRGPGVPSGVESKLVGSHIDLAPTFLDISGLAKEDWPPFLDGRSLLGQWKDPSMKYPQAGQGGNHEIINIEYWGASSIVVPGFTQSSPNNTYKSLRIAGQGISYLYTKWCGTNEVELYNTIDDPYELYNLAQDPDTHTVRLMKRLNAVLLVTKSCAETSCRNIWQTLSASKALPAGANITSLKQAMDPEYDGLFDSFPEVSIAECLKVQLASNEVPFWPPEAASLATSYRNHTPSLGPSYKFAVKLGNERPEGGPRQRHATLEEILAKSRELTRDELDPLQPRILRSSG</sequence>
<evidence type="ECO:0000313" key="2">
    <source>
        <dbReference type="Proteomes" id="UP001148629"/>
    </source>
</evidence>
<evidence type="ECO:0000313" key="1">
    <source>
        <dbReference type="EMBL" id="KAJ3543027.1"/>
    </source>
</evidence>
<keyword evidence="2" id="KW-1185">Reference proteome</keyword>
<dbReference type="Proteomes" id="UP001148629">
    <property type="component" value="Unassembled WGS sequence"/>
</dbReference>
<reference evidence="1" key="1">
    <citation type="submission" date="2022-08" db="EMBL/GenBank/DDBJ databases">
        <title>Genome Sequence of Fusarium decemcellulare.</title>
        <authorList>
            <person name="Buettner E."/>
        </authorList>
    </citation>
    <scope>NUCLEOTIDE SEQUENCE</scope>
    <source>
        <strain evidence="1">Babe19</strain>
    </source>
</reference>